<sequence>MSVSSADRKRGIVGRSVPRVDGREKVTGAAAYADDLRIPGMVYAGCLHSRSPHATVEVDASAALSLEGTLAVLTERDFPKPQSMYDWYYCTSHPRFVGDVVAVVAARNPQALAQALSSVRVTYHGLPVVSTVEAALAADAPQVREKGVGLLPDGTPDPNAPGNVFLDSYRPLRKGDVDKGFSRSRWVHEGVYRTGYVEHAYIEPESVTAIPMGDTMVIRSCSQQGHMPQRFVADCLQIPMARVRAEQCVVGGSFGGKFETVGLMCGRAALVAKTLGLPCRMTYSREDSLLESPKRHPFTTRIRIGASEDGRFLAYEATQVENAGAYNNQAPWMNIRARAHSAGPYDIPNVRTDTYAVFTNNPVPGAFRGYSSPQVIFCNEMAVDELADKMGVSVIDLKRKNLLRQGSKTATGQTLVHQTLLVDMMDDIVRETDYRKKDATWRSQAGRLRRGIGLVTSYRGVALGGEGWDSSGAMLTALPDGSFTLRAALMEIGQGLRTVYTQICSEASGIASQDIVIVDVDTSAIPDSGLTVASRSTAQGGQSIRMAGEAMRGMLLDTARELLEVGEGEKVELANSVCYVANDPSRSVTLAQVCEARSYSGKPMATYQWYRPRELRNDDSTGQGEAFTTYAYGCCVAEVTVDTLTGKVRTNRVSSYHDVGKAINPELVRGQVCGGILMGIGFGLTEEVRMDRGRMLDVNLDSYLVPTAADAPHIDVRLYECDDPEGTYGAKCIAEAATEMVGTAVALAVKHAIGCQVRQLPLTPQRILGLLDKQERGQHE</sequence>
<dbReference type="SUPFAM" id="SSF56003">
    <property type="entry name" value="Molybdenum cofactor-binding domain"/>
    <property type="match status" value="1"/>
</dbReference>
<dbReference type="SMART" id="SM01008">
    <property type="entry name" value="Ald_Xan_dh_C"/>
    <property type="match status" value="1"/>
</dbReference>
<comment type="caution">
    <text evidence="2">The sequence shown here is derived from an EMBL/GenBank/DDBJ whole genome shotgun (WGS) entry which is preliminary data.</text>
</comment>
<dbReference type="Pfam" id="PF02738">
    <property type="entry name" value="MoCoBD_1"/>
    <property type="match status" value="1"/>
</dbReference>
<dbReference type="Gene3D" id="3.30.365.10">
    <property type="entry name" value="Aldehyde oxidase/xanthine dehydrogenase, molybdopterin binding domain"/>
    <property type="match status" value="4"/>
</dbReference>
<dbReference type="SUPFAM" id="SSF54665">
    <property type="entry name" value="CO dehydrogenase molybdoprotein N-domain-like"/>
    <property type="match status" value="1"/>
</dbReference>
<dbReference type="PANTHER" id="PTHR11908">
    <property type="entry name" value="XANTHINE DEHYDROGENASE"/>
    <property type="match status" value="1"/>
</dbReference>
<dbReference type="PANTHER" id="PTHR11908:SF157">
    <property type="entry name" value="XANTHINE DEHYDROGENASE SUBUNIT D-RELATED"/>
    <property type="match status" value="1"/>
</dbReference>
<reference evidence="2 3" key="1">
    <citation type="submission" date="2022-08" db="EMBL/GenBank/DDBJ databases">
        <title>Tractidigestivibacter montrealensis type strain KD21.</title>
        <authorList>
            <person name="Diop K."/>
            <person name="Richard C."/>
            <person name="Routy B."/>
        </authorList>
    </citation>
    <scope>NUCLEOTIDE SEQUENCE [LARGE SCALE GENOMIC DNA]</scope>
    <source>
        <strain evidence="2 3">KD21</strain>
    </source>
</reference>
<dbReference type="Gene3D" id="3.90.1170.50">
    <property type="entry name" value="Aldehyde oxidase/xanthine dehydrogenase, a/b hammerhead"/>
    <property type="match status" value="1"/>
</dbReference>
<dbReference type="InterPro" id="IPR046867">
    <property type="entry name" value="AldOxase/xan_DH_MoCoBD2"/>
</dbReference>
<gene>
    <name evidence="2" type="ORF">NVS32_01465</name>
</gene>
<dbReference type="Proteomes" id="UP001204320">
    <property type="component" value="Unassembled WGS sequence"/>
</dbReference>
<dbReference type="RefSeq" id="WP_258498424.1">
    <property type="nucleotide sequence ID" value="NZ_JANSKA010000001.1"/>
</dbReference>
<evidence type="ECO:0000259" key="1">
    <source>
        <dbReference type="SMART" id="SM01008"/>
    </source>
</evidence>
<dbReference type="InterPro" id="IPR000674">
    <property type="entry name" value="Ald_Oxase/Xan_DH_a/b"/>
</dbReference>
<feature type="domain" description="Aldehyde oxidase/xanthine dehydrogenase a/b hammerhead" evidence="1">
    <location>
        <begin position="27"/>
        <end position="127"/>
    </location>
</feature>
<name>A0ABT1Z601_9ACTN</name>
<protein>
    <submittedName>
        <fullName evidence="2">Xanthine dehydrogenase family protein molybdopterin-binding subunit</fullName>
    </submittedName>
</protein>
<evidence type="ECO:0000313" key="2">
    <source>
        <dbReference type="EMBL" id="MCR9035630.1"/>
    </source>
</evidence>
<dbReference type="Pfam" id="PF20256">
    <property type="entry name" value="MoCoBD_2"/>
    <property type="match status" value="1"/>
</dbReference>
<dbReference type="EMBL" id="JANSKA010000001">
    <property type="protein sequence ID" value="MCR9035630.1"/>
    <property type="molecule type" value="Genomic_DNA"/>
</dbReference>
<dbReference type="InterPro" id="IPR016208">
    <property type="entry name" value="Ald_Oxase/xanthine_DH-like"/>
</dbReference>
<dbReference type="InterPro" id="IPR008274">
    <property type="entry name" value="AldOxase/xan_DH_MoCoBD1"/>
</dbReference>
<evidence type="ECO:0000313" key="3">
    <source>
        <dbReference type="Proteomes" id="UP001204320"/>
    </source>
</evidence>
<organism evidence="2 3">
    <name type="scientific">Tractidigestivibacter montrealensis</name>
    <dbReference type="NCBI Taxonomy" id="2972466"/>
    <lineage>
        <taxon>Bacteria</taxon>
        <taxon>Bacillati</taxon>
        <taxon>Actinomycetota</taxon>
        <taxon>Coriobacteriia</taxon>
        <taxon>Coriobacteriales</taxon>
        <taxon>Atopobiaceae</taxon>
        <taxon>Tractidigestivibacter</taxon>
    </lineage>
</organism>
<accession>A0ABT1Z601</accession>
<proteinExistence type="predicted"/>
<dbReference type="InterPro" id="IPR037165">
    <property type="entry name" value="AldOxase/xan_DH_Mopterin-bd_sf"/>
</dbReference>
<keyword evidence="3" id="KW-1185">Reference proteome</keyword>
<dbReference type="Pfam" id="PF01315">
    <property type="entry name" value="Ald_Xan_dh_C"/>
    <property type="match status" value="1"/>
</dbReference>
<dbReference type="InterPro" id="IPR036856">
    <property type="entry name" value="Ald_Oxase/Xan_DH_a/b_sf"/>
</dbReference>